<sequence>MDNTEITPVVRSYSLKIEKENPNNILSQALGSTAHKDEEERGIGAQVKVQEWNQWLYGPSSTWDDPILGPLEQQRKELVRVWQEFQRLFVNPGADNISALDSHDVPTIATLQAAVNDARDNWELKHESGFGRAKARFIGFMDTMNDHSYLFKFLPAEDKYISLLTGVVSTVVKASANYQKIAEGFSLALVEMSANLRFVEKKTQIANTKEMQRLVVDLYVKVFKFLCHAMSFFHKRRKRFFASFDKRFYDKTVQSMVDDIQKTISRIRYEAQHASELRIEDIHSKVDWLVRLQQLGTGTHGNSQQEIDDKNAAAAIGFQRLGETAVRHLGLVEEQVRLAIMTQSHQDNAAGHMSQPQDTRMSTAPGTELSTEDAESEGTEISIEISNPTVTDIEPCTRHEMQQYTHDLARYIEDGDQDVVRRALAYGRTPTIPKEVFIEFGKWISGERPPMMWIEAPAASPSGPVLSQAAIEAVNTIAKAGTPCISVFCKSRYDSATKELGHRDAAVVSLYYSVIRQLARLVPPEFEGSDELQKENFERLDGTLKSLSTGLDIIRALLKHVPPSIVWVIDGLQFAGGSQDGYRYLGEFIMVLREHEERRTSKACFTTEGRHMVLDRTIGVWERADASRLTQARPGAVFAGGVGVDEFGGFMGRRAY</sequence>
<keyword evidence="4" id="KW-1185">Reference proteome</keyword>
<evidence type="ECO:0000313" key="4">
    <source>
        <dbReference type="Proteomes" id="UP001172159"/>
    </source>
</evidence>
<feature type="compositionally biased region" description="Polar residues" evidence="1">
    <location>
        <begin position="354"/>
        <end position="369"/>
    </location>
</feature>
<dbReference type="Pfam" id="PF24809">
    <property type="entry name" value="DUF7708"/>
    <property type="match status" value="1"/>
</dbReference>
<organism evidence="3 4">
    <name type="scientific">Apiosordaria backusii</name>
    <dbReference type="NCBI Taxonomy" id="314023"/>
    <lineage>
        <taxon>Eukaryota</taxon>
        <taxon>Fungi</taxon>
        <taxon>Dikarya</taxon>
        <taxon>Ascomycota</taxon>
        <taxon>Pezizomycotina</taxon>
        <taxon>Sordariomycetes</taxon>
        <taxon>Sordariomycetidae</taxon>
        <taxon>Sordariales</taxon>
        <taxon>Lasiosphaeriaceae</taxon>
        <taxon>Apiosordaria</taxon>
    </lineage>
</organism>
<evidence type="ECO:0000256" key="1">
    <source>
        <dbReference type="SAM" id="MobiDB-lite"/>
    </source>
</evidence>
<protein>
    <recommendedName>
        <fullName evidence="2">DUF7708 domain-containing protein</fullName>
    </recommendedName>
</protein>
<dbReference type="AlphaFoldDB" id="A0AA40AIQ6"/>
<name>A0AA40AIQ6_9PEZI</name>
<dbReference type="InterPro" id="IPR056125">
    <property type="entry name" value="DUF7708"/>
</dbReference>
<feature type="region of interest" description="Disordered" evidence="1">
    <location>
        <begin position="346"/>
        <end position="379"/>
    </location>
</feature>
<dbReference type="Proteomes" id="UP001172159">
    <property type="component" value="Unassembled WGS sequence"/>
</dbReference>
<evidence type="ECO:0000259" key="2">
    <source>
        <dbReference type="Pfam" id="PF24809"/>
    </source>
</evidence>
<comment type="caution">
    <text evidence="3">The sequence shown here is derived from an EMBL/GenBank/DDBJ whole genome shotgun (WGS) entry which is preliminary data.</text>
</comment>
<evidence type="ECO:0000313" key="3">
    <source>
        <dbReference type="EMBL" id="KAK0716573.1"/>
    </source>
</evidence>
<reference evidence="3" key="1">
    <citation type="submission" date="2023-06" db="EMBL/GenBank/DDBJ databases">
        <title>Genome-scale phylogeny and comparative genomics of the fungal order Sordariales.</title>
        <authorList>
            <consortium name="Lawrence Berkeley National Laboratory"/>
            <person name="Hensen N."/>
            <person name="Bonometti L."/>
            <person name="Westerberg I."/>
            <person name="Brannstrom I.O."/>
            <person name="Guillou S."/>
            <person name="Cros-Aarteil S."/>
            <person name="Calhoun S."/>
            <person name="Haridas S."/>
            <person name="Kuo A."/>
            <person name="Mondo S."/>
            <person name="Pangilinan J."/>
            <person name="Riley R."/>
            <person name="Labutti K."/>
            <person name="Andreopoulos B."/>
            <person name="Lipzen A."/>
            <person name="Chen C."/>
            <person name="Yanf M."/>
            <person name="Daum C."/>
            <person name="Ng V."/>
            <person name="Clum A."/>
            <person name="Steindorff A."/>
            <person name="Ohm R."/>
            <person name="Martin F."/>
            <person name="Silar P."/>
            <person name="Natvig D."/>
            <person name="Lalanne C."/>
            <person name="Gautier V."/>
            <person name="Ament-Velasquez S.L."/>
            <person name="Kruys A."/>
            <person name="Hutchinson M.I."/>
            <person name="Powell A.J."/>
            <person name="Barry K."/>
            <person name="Miller A.N."/>
            <person name="Grigoriev I.V."/>
            <person name="Debuchy R."/>
            <person name="Gladieux P."/>
            <person name="Thoren M.H."/>
            <person name="Johannesson H."/>
        </authorList>
    </citation>
    <scope>NUCLEOTIDE SEQUENCE</scope>
    <source>
        <strain evidence="3">CBS 540.89</strain>
    </source>
</reference>
<proteinExistence type="predicted"/>
<dbReference type="EMBL" id="JAUKTV010000014">
    <property type="protein sequence ID" value="KAK0716573.1"/>
    <property type="molecule type" value="Genomic_DNA"/>
</dbReference>
<accession>A0AA40AIQ6</accession>
<feature type="domain" description="DUF7708" evidence="2">
    <location>
        <begin position="155"/>
        <end position="277"/>
    </location>
</feature>
<gene>
    <name evidence="3" type="ORF">B0T21DRAFT_63901</name>
</gene>